<dbReference type="InterPro" id="IPR036736">
    <property type="entry name" value="ACP-like_sf"/>
</dbReference>
<accession>A0A2S6A9K6</accession>
<feature type="domain" description="Carrier" evidence="1">
    <location>
        <begin position="8"/>
        <end position="86"/>
    </location>
</feature>
<dbReference type="RefSeq" id="WP_064904164.1">
    <property type="nucleotide sequence ID" value="NZ_JADLQW010000007.1"/>
</dbReference>
<evidence type="ECO:0000313" key="2">
    <source>
        <dbReference type="EMBL" id="PPJ29943.1"/>
    </source>
</evidence>
<dbReference type="Proteomes" id="UP000238356">
    <property type="component" value="Unassembled WGS sequence"/>
</dbReference>
<dbReference type="AlphaFoldDB" id="A0A2S6A9K6"/>
<dbReference type="Gene3D" id="1.10.1200.10">
    <property type="entry name" value="ACP-like"/>
    <property type="match status" value="1"/>
</dbReference>
<dbReference type="EMBL" id="PSZD01000005">
    <property type="protein sequence ID" value="PPJ29943.1"/>
    <property type="molecule type" value="Genomic_DNA"/>
</dbReference>
<evidence type="ECO:0000259" key="1">
    <source>
        <dbReference type="PROSITE" id="PS50075"/>
    </source>
</evidence>
<dbReference type="Pfam" id="PF00550">
    <property type="entry name" value="PP-binding"/>
    <property type="match status" value="1"/>
</dbReference>
<dbReference type="InterPro" id="IPR009081">
    <property type="entry name" value="PP-bd_ACP"/>
</dbReference>
<protein>
    <submittedName>
        <fullName evidence="2">Acyl carrier protein</fullName>
    </submittedName>
</protein>
<dbReference type="SUPFAM" id="SSF47336">
    <property type="entry name" value="ACP-like"/>
    <property type="match status" value="1"/>
</dbReference>
<name>A0A2S6A9K6_9NOCA</name>
<dbReference type="PROSITE" id="PS50075">
    <property type="entry name" value="CARRIER"/>
    <property type="match status" value="1"/>
</dbReference>
<reference evidence="2 3" key="1">
    <citation type="submission" date="2018-02" db="EMBL/GenBank/DDBJ databases">
        <title>8 Nocardia nova and 1 Nocardia cyriacigeorgica strain used for evolution to TMP-SMX.</title>
        <authorList>
            <person name="Mehta H."/>
            <person name="Weng J."/>
            <person name="Shamoo Y."/>
        </authorList>
    </citation>
    <scope>NUCLEOTIDE SEQUENCE [LARGE SCALE GENOMIC DNA]</scope>
    <source>
        <strain evidence="2 3">BAA2227</strain>
    </source>
</reference>
<dbReference type="GeneID" id="66720547"/>
<proteinExistence type="predicted"/>
<organism evidence="2 3">
    <name type="scientific">Nocardia nova</name>
    <dbReference type="NCBI Taxonomy" id="37330"/>
    <lineage>
        <taxon>Bacteria</taxon>
        <taxon>Bacillati</taxon>
        <taxon>Actinomycetota</taxon>
        <taxon>Actinomycetes</taxon>
        <taxon>Mycobacteriales</taxon>
        <taxon>Nocardiaceae</taxon>
        <taxon>Nocardia</taxon>
    </lineage>
</organism>
<gene>
    <name evidence="2" type="ORF">C5F51_10850</name>
</gene>
<comment type="caution">
    <text evidence="2">The sequence shown here is derived from an EMBL/GenBank/DDBJ whole genome shotgun (WGS) entry which is preliminary data.</text>
</comment>
<keyword evidence="3" id="KW-1185">Reference proteome</keyword>
<sequence length="89" mass="10159">MTRNIPERVDPEDLRQLVARVLEVPAAEISDHTNFTDEWNVDSLLELELATRIEQRYRITIPDTEVASLTSLANVRELVDRMLGADPNT</sequence>
<evidence type="ECO:0000313" key="3">
    <source>
        <dbReference type="Proteomes" id="UP000238356"/>
    </source>
</evidence>